<evidence type="ECO:0000256" key="1">
    <source>
        <dbReference type="ARBA" id="ARBA00008467"/>
    </source>
</evidence>
<dbReference type="Proteomes" id="UP001165085">
    <property type="component" value="Unassembled WGS sequence"/>
</dbReference>
<gene>
    <name evidence="6" type="ORF">TrST_g9805</name>
</gene>
<evidence type="ECO:0000256" key="3">
    <source>
        <dbReference type="ARBA" id="ARBA00022679"/>
    </source>
</evidence>
<dbReference type="Gene3D" id="3.40.47.10">
    <property type="match status" value="1"/>
</dbReference>
<evidence type="ECO:0000256" key="2">
    <source>
        <dbReference type="ARBA" id="ARBA00013191"/>
    </source>
</evidence>
<name>A0A9W7C279_9STRA</name>
<dbReference type="Pfam" id="PF00109">
    <property type="entry name" value="ketoacyl-synt"/>
    <property type="match status" value="1"/>
</dbReference>
<dbReference type="PROSITE" id="PS52004">
    <property type="entry name" value="KS3_2"/>
    <property type="match status" value="1"/>
</dbReference>
<dbReference type="Pfam" id="PF02801">
    <property type="entry name" value="Ketoacyl-synt_C"/>
    <property type="match status" value="1"/>
</dbReference>
<dbReference type="InterPro" id="IPR020841">
    <property type="entry name" value="PKS_Beta-ketoAc_synthase_dom"/>
</dbReference>
<dbReference type="PANTHER" id="PTHR11712:SF336">
    <property type="entry name" value="3-OXOACYL-[ACYL-CARRIER-PROTEIN] SYNTHASE, MITOCHONDRIAL"/>
    <property type="match status" value="1"/>
</dbReference>
<organism evidence="6 7">
    <name type="scientific">Triparma strigata</name>
    <dbReference type="NCBI Taxonomy" id="1606541"/>
    <lineage>
        <taxon>Eukaryota</taxon>
        <taxon>Sar</taxon>
        <taxon>Stramenopiles</taxon>
        <taxon>Ochrophyta</taxon>
        <taxon>Bolidophyceae</taxon>
        <taxon>Parmales</taxon>
        <taxon>Triparmaceae</taxon>
        <taxon>Triparma</taxon>
    </lineage>
</organism>
<protein>
    <recommendedName>
        <fullName evidence="2">beta-ketoacyl-[acyl-carrier-protein] synthase I</fullName>
        <ecNumber evidence="2">2.3.1.41</ecNumber>
    </recommendedName>
</protein>
<evidence type="ECO:0000313" key="6">
    <source>
        <dbReference type="EMBL" id="GMH98355.1"/>
    </source>
</evidence>
<evidence type="ECO:0000259" key="5">
    <source>
        <dbReference type="PROSITE" id="PS52004"/>
    </source>
</evidence>
<proteinExistence type="inferred from homology"/>
<dbReference type="NCBIfam" id="NF005589">
    <property type="entry name" value="PRK07314.1"/>
    <property type="match status" value="1"/>
</dbReference>
<evidence type="ECO:0000313" key="7">
    <source>
        <dbReference type="Proteomes" id="UP001165085"/>
    </source>
</evidence>
<keyword evidence="3 4" id="KW-0808">Transferase</keyword>
<dbReference type="AlphaFoldDB" id="A0A9W7C279"/>
<dbReference type="OrthoDB" id="5334845at2759"/>
<accession>A0A9W7C279</accession>
<dbReference type="EMBL" id="BRXY01000515">
    <property type="protein sequence ID" value="GMH98355.1"/>
    <property type="molecule type" value="Genomic_DNA"/>
</dbReference>
<dbReference type="InterPro" id="IPR000794">
    <property type="entry name" value="Beta-ketoacyl_synthase"/>
</dbReference>
<keyword evidence="7" id="KW-1185">Reference proteome</keyword>
<dbReference type="CDD" id="cd00834">
    <property type="entry name" value="KAS_I_II"/>
    <property type="match status" value="1"/>
</dbReference>
<reference evidence="7" key="1">
    <citation type="journal article" date="2023" name="Commun. Biol.">
        <title>Genome analysis of Parmales, the sister group of diatoms, reveals the evolutionary specialization of diatoms from phago-mixotrophs to photoautotrophs.</title>
        <authorList>
            <person name="Ban H."/>
            <person name="Sato S."/>
            <person name="Yoshikawa S."/>
            <person name="Yamada K."/>
            <person name="Nakamura Y."/>
            <person name="Ichinomiya M."/>
            <person name="Sato N."/>
            <person name="Blanc-Mathieu R."/>
            <person name="Endo H."/>
            <person name="Kuwata A."/>
            <person name="Ogata H."/>
        </authorList>
    </citation>
    <scope>NUCLEOTIDE SEQUENCE [LARGE SCALE GENOMIC DNA]</scope>
    <source>
        <strain evidence="7">NIES 3701</strain>
    </source>
</reference>
<evidence type="ECO:0000256" key="4">
    <source>
        <dbReference type="RuleBase" id="RU003694"/>
    </source>
</evidence>
<sequence>MIRNRRVVVTSIGAITPLGATFASSWEALLSFSSPFCTVEALSSSSLPCTVAAPAPIPQSAPSNVTGQKSRFLQFAVSAANDAFSGRDLSEIGGDEHGISLGSGIGSISEVTAAHDTMTTRSHRRISPHFVPSILANSAAGVVSKEFGLRGPNTACSTACATGAHSIIDAYRFIRDGEATLMVAGGSEASIDPLSIAGFTRLRALATKYNDDPGMSSRPFDKERDGFVMGEGACVLVLEDLDVVKERGGEGEILAEVLGYGVNGDAYHATAPDPEGGGAFRAMSRALASAGRKIEEVDYINAHATSTPMGDEIEIKAVQRMIGERGGGEGRGGGDKGVLVSSTKGATGHLLGAAGALEAAFTVMSVKTGQVVGTKNLHEIDVGDYDERAIEILRDGEVREVEGGVNLALNNSFGFGGVNSVIAFGAYEVGD</sequence>
<dbReference type="GO" id="GO:0004315">
    <property type="term" value="F:3-oxoacyl-[acyl-carrier-protein] synthase activity"/>
    <property type="evidence" value="ECO:0007669"/>
    <property type="project" value="UniProtKB-EC"/>
</dbReference>
<dbReference type="InterPro" id="IPR014031">
    <property type="entry name" value="Ketoacyl_synth_C"/>
</dbReference>
<dbReference type="GO" id="GO:0006633">
    <property type="term" value="P:fatty acid biosynthetic process"/>
    <property type="evidence" value="ECO:0007669"/>
    <property type="project" value="TreeGrafter"/>
</dbReference>
<dbReference type="EC" id="2.3.1.41" evidence="2"/>
<dbReference type="SUPFAM" id="SSF53901">
    <property type="entry name" value="Thiolase-like"/>
    <property type="match status" value="2"/>
</dbReference>
<feature type="domain" description="Ketosynthase family 3 (KS3)" evidence="5">
    <location>
        <begin position="4"/>
        <end position="426"/>
    </location>
</feature>
<dbReference type="InterPro" id="IPR014030">
    <property type="entry name" value="Ketoacyl_synth_N"/>
</dbReference>
<dbReference type="InterPro" id="IPR016039">
    <property type="entry name" value="Thiolase-like"/>
</dbReference>
<dbReference type="PANTHER" id="PTHR11712">
    <property type="entry name" value="POLYKETIDE SYNTHASE-RELATED"/>
    <property type="match status" value="1"/>
</dbReference>
<comment type="similarity">
    <text evidence="1 4">Belongs to the thiolase-like superfamily. Beta-ketoacyl-ACP synthases family.</text>
</comment>
<comment type="caution">
    <text evidence="6">The sequence shown here is derived from an EMBL/GenBank/DDBJ whole genome shotgun (WGS) entry which is preliminary data.</text>
</comment>
<dbReference type="SMART" id="SM00825">
    <property type="entry name" value="PKS_KS"/>
    <property type="match status" value="1"/>
</dbReference>
<dbReference type="GO" id="GO:0005739">
    <property type="term" value="C:mitochondrion"/>
    <property type="evidence" value="ECO:0007669"/>
    <property type="project" value="TreeGrafter"/>
</dbReference>